<gene>
    <name evidence="2" type="ORF">GCM10008013_16070</name>
</gene>
<name>A0ABQ1YBP6_9BACL</name>
<dbReference type="RefSeq" id="WP_188537495.1">
    <property type="nucleotide sequence ID" value="NZ_BMFT01000001.1"/>
</dbReference>
<protein>
    <submittedName>
        <fullName evidence="2">Uncharacterized protein</fullName>
    </submittedName>
</protein>
<keyword evidence="1" id="KW-0812">Transmembrane</keyword>
<accession>A0ABQ1YBP6</accession>
<organism evidence="2 3">
    <name type="scientific">Paenibacillus segetis</name>
    <dbReference type="NCBI Taxonomy" id="1325360"/>
    <lineage>
        <taxon>Bacteria</taxon>
        <taxon>Bacillati</taxon>
        <taxon>Bacillota</taxon>
        <taxon>Bacilli</taxon>
        <taxon>Bacillales</taxon>
        <taxon>Paenibacillaceae</taxon>
        <taxon>Paenibacillus</taxon>
    </lineage>
</organism>
<sequence>MKSTQIHHVFEALTPSAEQKENMWNSICVQKNSTKRTGKIQLHIRRKLLIPIVACIVMFTVSVTSYAATDGKIVAMIKDQVHQIFFANGDTVELQIFDNGNTNLGISGVEGDWLVKKSGARLLLKINGEKINIAEALSKNGYFYYDYRDGGDILHRLYIVKNAGGTKDYSERWYSQFEWLPEYGISGGSRGISGPLATAIMSAESEATDGKDSLDTLLQKYLAKYWNEYS</sequence>
<proteinExistence type="predicted"/>
<evidence type="ECO:0000313" key="2">
    <source>
        <dbReference type="EMBL" id="GGH19410.1"/>
    </source>
</evidence>
<keyword evidence="1" id="KW-0472">Membrane</keyword>
<reference evidence="3" key="1">
    <citation type="journal article" date="2019" name="Int. J. Syst. Evol. Microbiol.">
        <title>The Global Catalogue of Microorganisms (GCM) 10K type strain sequencing project: providing services to taxonomists for standard genome sequencing and annotation.</title>
        <authorList>
            <consortium name="The Broad Institute Genomics Platform"/>
            <consortium name="The Broad Institute Genome Sequencing Center for Infectious Disease"/>
            <person name="Wu L."/>
            <person name="Ma J."/>
        </authorList>
    </citation>
    <scope>NUCLEOTIDE SEQUENCE [LARGE SCALE GENOMIC DNA]</scope>
    <source>
        <strain evidence="3">CGMCC 1.12769</strain>
    </source>
</reference>
<keyword evidence="3" id="KW-1185">Reference proteome</keyword>
<evidence type="ECO:0000313" key="3">
    <source>
        <dbReference type="Proteomes" id="UP000659344"/>
    </source>
</evidence>
<comment type="caution">
    <text evidence="2">The sequence shown here is derived from an EMBL/GenBank/DDBJ whole genome shotgun (WGS) entry which is preliminary data.</text>
</comment>
<evidence type="ECO:0000256" key="1">
    <source>
        <dbReference type="SAM" id="Phobius"/>
    </source>
</evidence>
<keyword evidence="1" id="KW-1133">Transmembrane helix</keyword>
<dbReference type="Proteomes" id="UP000659344">
    <property type="component" value="Unassembled WGS sequence"/>
</dbReference>
<dbReference type="EMBL" id="BMFT01000001">
    <property type="protein sequence ID" value="GGH19410.1"/>
    <property type="molecule type" value="Genomic_DNA"/>
</dbReference>
<feature type="transmembrane region" description="Helical" evidence="1">
    <location>
        <begin position="48"/>
        <end position="68"/>
    </location>
</feature>